<dbReference type="InterPro" id="IPR050124">
    <property type="entry name" value="tRNA_CCA-adding_enzyme"/>
</dbReference>
<dbReference type="Gene3D" id="1.10.3090.10">
    <property type="entry name" value="cca-adding enzyme, domain 2"/>
    <property type="match status" value="1"/>
</dbReference>
<keyword evidence="5" id="KW-0479">Metal-binding</keyword>
<evidence type="ECO:0000256" key="9">
    <source>
        <dbReference type="RuleBase" id="RU003953"/>
    </source>
</evidence>
<keyword evidence="2 9" id="KW-0808">Transferase</keyword>
<dbReference type="EMBL" id="FQVB01000019">
    <property type="protein sequence ID" value="SHF49015.1"/>
    <property type="molecule type" value="Genomic_DNA"/>
</dbReference>
<comment type="similarity">
    <text evidence="9">Belongs to the tRNA nucleotidyltransferase/poly(A) polymerase family.</text>
</comment>
<keyword evidence="4" id="KW-0548">Nucleotidyltransferase</keyword>
<evidence type="ECO:0000256" key="1">
    <source>
        <dbReference type="ARBA" id="ARBA00001946"/>
    </source>
</evidence>
<evidence type="ECO:0000259" key="10">
    <source>
        <dbReference type="Pfam" id="PF01743"/>
    </source>
</evidence>
<evidence type="ECO:0000256" key="6">
    <source>
        <dbReference type="ARBA" id="ARBA00022741"/>
    </source>
</evidence>
<dbReference type="SUPFAM" id="SSF81301">
    <property type="entry name" value="Nucleotidyltransferase"/>
    <property type="match status" value="1"/>
</dbReference>
<dbReference type="InterPro" id="IPR043519">
    <property type="entry name" value="NT_sf"/>
</dbReference>
<dbReference type="GO" id="GO:0008033">
    <property type="term" value="P:tRNA processing"/>
    <property type="evidence" value="ECO:0007669"/>
    <property type="project" value="UniProtKB-KW"/>
</dbReference>
<dbReference type="Proteomes" id="UP000184076">
    <property type="component" value="Unassembled WGS sequence"/>
</dbReference>
<organism evidence="13 14">
    <name type="scientific">Desulfacinum infernum DSM 9756</name>
    <dbReference type="NCBI Taxonomy" id="1121391"/>
    <lineage>
        <taxon>Bacteria</taxon>
        <taxon>Pseudomonadati</taxon>
        <taxon>Thermodesulfobacteriota</taxon>
        <taxon>Syntrophobacteria</taxon>
        <taxon>Syntrophobacterales</taxon>
        <taxon>Syntrophobacteraceae</taxon>
        <taxon>Desulfacinum</taxon>
    </lineage>
</organism>
<gene>
    <name evidence="13" type="ORF">SAMN02745206_02078</name>
</gene>
<keyword evidence="3" id="KW-0819">tRNA processing</keyword>
<keyword evidence="6" id="KW-0547">Nucleotide-binding</keyword>
<feature type="domain" description="tRNA nucleotidyltransferase/poly(A) polymerase RNA and SrmB- binding" evidence="11">
    <location>
        <begin position="171"/>
        <end position="226"/>
    </location>
</feature>
<keyword evidence="7" id="KW-0460">Magnesium</keyword>
<dbReference type="Pfam" id="PF01743">
    <property type="entry name" value="PolyA_pol"/>
    <property type="match status" value="1"/>
</dbReference>
<dbReference type="Pfam" id="PF12627">
    <property type="entry name" value="PolyA_pol_RNAbd"/>
    <property type="match status" value="1"/>
</dbReference>
<evidence type="ECO:0000256" key="7">
    <source>
        <dbReference type="ARBA" id="ARBA00022842"/>
    </source>
</evidence>
<evidence type="ECO:0000256" key="8">
    <source>
        <dbReference type="ARBA" id="ARBA00022884"/>
    </source>
</evidence>
<dbReference type="Gene3D" id="1.10.246.80">
    <property type="match status" value="1"/>
</dbReference>
<dbReference type="GO" id="GO:0046872">
    <property type="term" value="F:metal ion binding"/>
    <property type="evidence" value="ECO:0007669"/>
    <property type="project" value="UniProtKB-KW"/>
</dbReference>
<dbReference type="InterPro" id="IPR003607">
    <property type="entry name" value="HD/PDEase_dom"/>
</dbReference>
<dbReference type="SUPFAM" id="SSF81891">
    <property type="entry name" value="Poly A polymerase C-terminal region-like"/>
    <property type="match status" value="1"/>
</dbReference>
<dbReference type="GO" id="GO:0016779">
    <property type="term" value="F:nucleotidyltransferase activity"/>
    <property type="evidence" value="ECO:0007669"/>
    <property type="project" value="UniProtKB-KW"/>
</dbReference>
<accession>A0A1M5C2X7</accession>
<keyword evidence="8 9" id="KW-0694">RNA-binding</keyword>
<dbReference type="CDD" id="cd00077">
    <property type="entry name" value="HDc"/>
    <property type="match status" value="1"/>
</dbReference>
<keyword evidence="14" id="KW-1185">Reference proteome</keyword>
<evidence type="ECO:0000256" key="2">
    <source>
        <dbReference type="ARBA" id="ARBA00022679"/>
    </source>
</evidence>
<evidence type="ECO:0000259" key="12">
    <source>
        <dbReference type="Pfam" id="PF13735"/>
    </source>
</evidence>
<dbReference type="Pfam" id="PF13735">
    <property type="entry name" value="tRNA_NucTran2_2"/>
    <property type="match status" value="1"/>
</dbReference>
<dbReference type="InterPro" id="IPR032828">
    <property type="entry name" value="PolyA_RNA-bd"/>
</dbReference>
<protein>
    <submittedName>
        <fullName evidence="13">tRNA nucleotidyltransferase (CCA-adding enzyme)</fullName>
    </submittedName>
</protein>
<evidence type="ECO:0000259" key="11">
    <source>
        <dbReference type="Pfam" id="PF12627"/>
    </source>
</evidence>
<evidence type="ECO:0000256" key="3">
    <source>
        <dbReference type="ARBA" id="ARBA00022694"/>
    </source>
</evidence>
<dbReference type="GO" id="GO:0003723">
    <property type="term" value="F:RNA binding"/>
    <property type="evidence" value="ECO:0007669"/>
    <property type="project" value="UniProtKB-KW"/>
</dbReference>
<evidence type="ECO:0000256" key="4">
    <source>
        <dbReference type="ARBA" id="ARBA00022695"/>
    </source>
</evidence>
<dbReference type="InterPro" id="IPR032810">
    <property type="entry name" value="CCA-adding_enz_C"/>
</dbReference>
<dbReference type="Gene3D" id="3.30.460.10">
    <property type="entry name" value="Beta Polymerase, domain 2"/>
    <property type="match status" value="1"/>
</dbReference>
<proteinExistence type="inferred from homology"/>
<dbReference type="RefSeq" id="WP_073039041.1">
    <property type="nucleotide sequence ID" value="NZ_FQVB01000019.1"/>
</dbReference>
<dbReference type="OrthoDB" id="9805698at2"/>
<evidence type="ECO:0000313" key="14">
    <source>
        <dbReference type="Proteomes" id="UP000184076"/>
    </source>
</evidence>
<reference evidence="14" key="1">
    <citation type="submission" date="2016-11" db="EMBL/GenBank/DDBJ databases">
        <authorList>
            <person name="Varghese N."/>
            <person name="Submissions S."/>
        </authorList>
    </citation>
    <scope>NUCLEOTIDE SEQUENCE [LARGE SCALE GENOMIC DNA]</scope>
    <source>
        <strain evidence="14">DSM 9756</strain>
    </source>
</reference>
<feature type="domain" description="Poly A polymerase head" evidence="10">
    <location>
        <begin position="30"/>
        <end position="140"/>
    </location>
</feature>
<dbReference type="AlphaFoldDB" id="A0A1M5C2X7"/>
<dbReference type="InterPro" id="IPR002646">
    <property type="entry name" value="PolA_pol_head_dom"/>
</dbReference>
<dbReference type="STRING" id="1121391.SAMN02745206_02078"/>
<sequence>MNPAARVLEKMPEEARRMGSLLTQAGYRFWVVGGVVRDALLERLPTDWDFSTDAPVEALIRLLSPSFRVIPVGLRHGTVHVLTAHGAMEVTSWEGNGSQAVLDDLRRRDFTVNALAVSFPDGTLLDPFGGRRDLERRRLRGVDDPLARFREDPLRVLRASRFAATLGLHATPKTLRCLRQAAPWLQETATERVREELFKLLTGPWVVEGLELARRTGVLEVVIPELLEGYRKKQNHYHAHDIYHHTLYAVHHSPARIRVRLAALLHDIAKPRVRKKIRGVFRFFGHDKENAGMAQSILERWLVPKKLAEEVCILVANHMVHGTDCWKDGAVRRLIHRVGEPLLEDLLDLMAADRMAHGTEAAAGEESVERLRQRIARILAEKPALDLSALAVDGRDVMAALGIGPGPQVGRVLKRVHRIVLEDPAMNRRDVLLAWIREKGRDVSDE</sequence>
<dbReference type="PANTHER" id="PTHR47545">
    <property type="entry name" value="MULTIFUNCTIONAL CCA PROTEIN"/>
    <property type="match status" value="1"/>
</dbReference>
<comment type="cofactor">
    <cofactor evidence="1">
        <name>Mg(2+)</name>
        <dbReference type="ChEBI" id="CHEBI:18420"/>
    </cofactor>
</comment>
<feature type="domain" description="CCA-adding enzyme C-terminal" evidence="12">
    <location>
        <begin position="294"/>
        <end position="436"/>
    </location>
</feature>
<dbReference type="GO" id="GO:0000166">
    <property type="term" value="F:nucleotide binding"/>
    <property type="evidence" value="ECO:0007669"/>
    <property type="project" value="UniProtKB-KW"/>
</dbReference>
<name>A0A1M5C2X7_9BACT</name>
<evidence type="ECO:0000313" key="13">
    <source>
        <dbReference type="EMBL" id="SHF49015.1"/>
    </source>
</evidence>
<evidence type="ECO:0000256" key="5">
    <source>
        <dbReference type="ARBA" id="ARBA00022723"/>
    </source>
</evidence>